<feature type="transmembrane region" description="Helical" evidence="2">
    <location>
        <begin position="224"/>
        <end position="243"/>
    </location>
</feature>
<reference evidence="4" key="1">
    <citation type="journal article" date="2019" name="Int. J. Syst. Evol. Microbiol.">
        <title>The Global Catalogue of Microorganisms (GCM) 10K type strain sequencing project: providing services to taxonomists for standard genome sequencing and annotation.</title>
        <authorList>
            <consortium name="The Broad Institute Genomics Platform"/>
            <consortium name="The Broad Institute Genome Sequencing Center for Infectious Disease"/>
            <person name="Wu L."/>
            <person name="Ma J."/>
        </authorList>
    </citation>
    <scope>NUCLEOTIDE SEQUENCE [LARGE SCALE GENOMIC DNA]</scope>
    <source>
        <strain evidence="4">CCUG 50347</strain>
    </source>
</reference>
<feature type="transmembrane region" description="Helical" evidence="2">
    <location>
        <begin position="412"/>
        <end position="430"/>
    </location>
</feature>
<evidence type="ECO:0008006" key="5">
    <source>
        <dbReference type="Google" id="ProtNLM"/>
    </source>
</evidence>
<feature type="transmembrane region" description="Helical" evidence="2">
    <location>
        <begin position="123"/>
        <end position="144"/>
    </location>
</feature>
<name>A0ABV9RGV2_9PSEU</name>
<feature type="region of interest" description="Disordered" evidence="1">
    <location>
        <begin position="1"/>
        <end position="26"/>
    </location>
</feature>
<gene>
    <name evidence="3" type="ORF">ACFPEL_09115</name>
</gene>
<feature type="transmembrane region" description="Helical" evidence="2">
    <location>
        <begin position="151"/>
        <end position="171"/>
    </location>
</feature>
<dbReference type="EMBL" id="JBHSIM010000018">
    <property type="protein sequence ID" value="MFC4832567.1"/>
    <property type="molecule type" value="Genomic_DNA"/>
</dbReference>
<comment type="caution">
    <text evidence="3">The sequence shown here is derived from an EMBL/GenBank/DDBJ whole genome shotgun (WGS) entry which is preliminary data.</text>
</comment>
<evidence type="ECO:0000256" key="1">
    <source>
        <dbReference type="SAM" id="MobiDB-lite"/>
    </source>
</evidence>
<feature type="transmembrane region" description="Helical" evidence="2">
    <location>
        <begin position="470"/>
        <end position="492"/>
    </location>
</feature>
<keyword evidence="2" id="KW-0472">Membrane</keyword>
<feature type="transmembrane region" description="Helical" evidence="2">
    <location>
        <begin position="202"/>
        <end position="218"/>
    </location>
</feature>
<feature type="transmembrane region" description="Helical" evidence="2">
    <location>
        <begin position="437"/>
        <end position="458"/>
    </location>
</feature>
<feature type="compositionally biased region" description="Polar residues" evidence="1">
    <location>
        <begin position="1"/>
        <end position="18"/>
    </location>
</feature>
<keyword evidence="4" id="KW-1185">Reference proteome</keyword>
<proteinExistence type="predicted"/>
<keyword evidence="2" id="KW-0812">Transmembrane</keyword>
<sequence>MATGTADATDTLPSSGPTSDGRPSGRVPLGIGAGLAATLLVVLALRLFSGRPLGVEDNGDGYRLFCGAGLTPLTADGYASWRGGWTTDFAVGPPTCPDPVPSSALVIARATTLVSGGTWSPTALGWAYAVLVGLVVGLAAWAASAGGRRRGLAVAVPVLPLAAATFPRFFVSTYSEPAGLLGCVTTAVGVAALLVTRREHRAERVVALVLTAAGGLVATTAKVAYIPVLAAAIGVCALVAVGVRRPHRVGPAIAVVTALLAVAPVLAALERQAQFYAPVNAHNLVFTTTLLEMGPTATSALGLPPEAAALTGNGYFNGPPRPDGVAWWEGAILQRPSETRNAALLLLAEHPATAARAVGVGLQATTLADLPYLDSSPATFEAPSSPDGHPGWSGARQPDLAQVLDDTRRPPWLPSALVLLALVAAATARWQGRAARWSLAAGLAAGTALALIVVAVAGDGYFEMFKHAWLAAYLLAVSGLCLAGAAVTALAVPLIARRSRARGEGAQG</sequence>
<organism evidence="3 4">
    <name type="scientific">Actinomycetospora chibensis</name>
    <dbReference type="NCBI Taxonomy" id="663606"/>
    <lineage>
        <taxon>Bacteria</taxon>
        <taxon>Bacillati</taxon>
        <taxon>Actinomycetota</taxon>
        <taxon>Actinomycetes</taxon>
        <taxon>Pseudonocardiales</taxon>
        <taxon>Pseudonocardiaceae</taxon>
        <taxon>Actinomycetospora</taxon>
    </lineage>
</organism>
<accession>A0ABV9RGV2</accession>
<keyword evidence="2" id="KW-1133">Transmembrane helix</keyword>
<evidence type="ECO:0000313" key="4">
    <source>
        <dbReference type="Proteomes" id="UP001595909"/>
    </source>
</evidence>
<evidence type="ECO:0000313" key="3">
    <source>
        <dbReference type="EMBL" id="MFC4832567.1"/>
    </source>
</evidence>
<feature type="transmembrane region" description="Helical" evidence="2">
    <location>
        <begin position="177"/>
        <end position="195"/>
    </location>
</feature>
<feature type="transmembrane region" description="Helical" evidence="2">
    <location>
        <begin position="250"/>
        <end position="269"/>
    </location>
</feature>
<protein>
    <recommendedName>
        <fullName evidence="5">Glycosyltransferase RgtA/B/C/D-like domain-containing protein</fullName>
    </recommendedName>
</protein>
<feature type="region of interest" description="Disordered" evidence="1">
    <location>
        <begin position="378"/>
        <end position="397"/>
    </location>
</feature>
<evidence type="ECO:0000256" key="2">
    <source>
        <dbReference type="SAM" id="Phobius"/>
    </source>
</evidence>
<feature type="transmembrane region" description="Helical" evidence="2">
    <location>
        <begin position="27"/>
        <end position="48"/>
    </location>
</feature>
<dbReference type="RefSeq" id="WP_274187633.1">
    <property type="nucleotide sequence ID" value="NZ_BAABHN010000018.1"/>
</dbReference>
<dbReference type="Proteomes" id="UP001595909">
    <property type="component" value="Unassembled WGS sequence"/>
</dbReference>